<accession>A0A7W5DRE1</accession>
<reference evidence="8 9" key="1">
    <citation type="submission" date="2020-08" db="EMBL/GenBank/DDBJ databases">
        <title>Genomic Encyclopedia of Type Strains, Phase IV (KMG-IV): sequencing the most valuable type-strain genomes for metagenomic binning, comparative biology and taxonomic classification.</title>
        <authorList>
            <person name="Goeker M."/>
        </authorList>
    </citation>
    <scope>NUCLEOTIDE SEQUENCE [LARGE SCALE GENOMIC DNA]</scope>
    <source>
        <strain evidence="8 9">DSM 27471</strain>
    </source>
</reference>
<comment type="caution">
    <text evidence="8">The sequence shown here is derived from an EMBL/GenBank/DDBJ whole genome shotgun (WGS) entry which is preliminary data.</text>
</comment>
<keyword evidence="3 5" id="KW-0238">DNA-binding</keyword>
<dbReference type="InterPro" id="IPR001789">
    <property type="entry name" value="Sig_transdc_resp-reg_receiver"/>
</dbReference>
<dbReference type="SUPFAM" id="SSF52172">
    <property type="entry name" value="CheY-like"/>
    <property type="match status" value="1"/>
</dbReference>
<keyword evidence="2" id="KW-0902">Two-component regulatory system</keyword>
<evidence type="ECO:0000313" key="9">
    <source>
        <dbReference type="Proteomes" id="UP000544222"/>
    </source>
</evidence>
<evidence type="ECO:0000313" key="8">
    <source>
        <dbReference type="EMBL" id="MBB3187690.1"/>
    </source>
</evidence>
<keyword evidence="9" id="KW-1185">Reference proteome</keyword>
<proteinExistence type="predicted"/>
<dbReference type="GO" id="GO:0032993">
    <property type="term" value="C:protein-DNA complex"/>
    <property type="evidence" value="ECO:0007669"/>
    <property type="project" value="TreeGrafter"/>
</dbReference>
<dbReference type="AlphaFoldDB" id="A0A7W5DRE1"/>
<dbReference type="PROSITE" id="PS51755">
    <property type="entry name" value="OMPR_PHOB"/>
    <property type="match status" value="1"/>
</dbReference>
<evidence type="ECO:0000256" key="5">
    <source>
        <dbReference type="PROSITE-ProRule" id="PRU01091"/>
    </source>
</evidence>
<feature type="domain" description="OmpR/PhoB-type" evidence="7">
    <location>
        <begin position="130"/>
        <end position="226"/>
    </location>
</feature>
<dbReference type="InterPro" id="IPR001867">
    <property type="entry name" value="OmpR/PhoB-type_DNA-bd"/>
</dbReference>
<dbReference type="EMBL" id="JACHYB010000001">
    <property type="protein sequence ID" value="MBB3187690.1"/>
    <property type="molecule type" value="Genomic_DNA"/>
</dbReference>
<dbReference type="PROSITE" id="PS50110">
    <property type="entry name" value="RESPONSE_REGULATORY"/>
    <property type="match status" value="1"/>
</dbReference>
<dbReference type="GO" id="GO:0005829">
    <property type="term" value="C:cytosol"/>
    <property type="evidence" value="ECO:0007669"/>
    <property type="project" value="TreeGrafter"/>
</dbReference>
<evidence type="ECO:0000259" key="7">
    <source>
        <dbReference type="PROSITE" id="PS51755"/>
    </source>
</evidence>
<dbReference type="SMART" id="SM00862">
    <property type="entry name" value="Trans_reg_C"/>
    <property type="match status" value="1"/>
</dbReference>
<dbReference type="RefSeq" id="WP_183413425.1">
    <property type="nucleotide sequence ID" value="NZ_JACHYB010000001.1"/>
</dbReference>
<dbReference type="Proteomes" id="UP000544222">
    <property type="component" value="Unassembled WGS sequence"/>
</dbReference>
<dbReference type="InterPro" id="IPR011006">
    <property type="entry name" value="CheY-like_superfamily"/>
</dbReference>
<feature type="modified residue" description="4-aspartylphosphate" evidence="4">
    <location>
        <position position="54"/>
    </location>
</feature>
<dbReference type="InterPro" id="IPR036388">
    <property type="entry name" value="WH-like_DNA-bd_sf"/>
</dbReference>
<dbReference type="SMART" id="SM00448">
    <property type="entry name" value="REC"/>
    <property type="match status" value="1"/>
</dbReference>
<dbReference type="Pfam" id="PF00486">
    <property type="entry name" value="Trans_reg_C"/>
    <property type="match status" value="1"/>
</dbReference>
<dbReference type="PANTHER" id="PTHR48111:SF40">
    <property type="entry name" value="PHOSPHATE REGULON TRANSCRIPTIONAL REGULATORY PROTEIN PHOB"/>
    <property type="match status" value="1"/>
</dbReference>
<dbReference type="PANTHER" id="PTHR48111">
    <property type="entry name" value="REGULATOR OF RPOS"/>
    <property type="match status" value="1"/>
</dbReference>
<evidence type="ECO:0000259" key="6">
    <source>
        <dbReference type="PROSITE" id="PS50110"/>
    </source>
</evidence>
<dbReference type="Gene3D" id="1.10.10.10">
    <property type="entry name" value="Winged helix-like DNA-binding domain superfamily/Winged helix DNA-binding domain"/>
    <property type="match status" value="1"/>
</dbReference>
<feature type="domain" description="Response regulatory" evidence="6">
    <location>
        <begin position="6"/>
        <end position="121"/>
    </location>
</feature>
<keyword evidence="1 4" id="KW-0597">Phosphoprotein</keyword>
<evidence type="ECO:0000256" key="1">
    <source>
        <dbReference type="ARBA" id="ARBA00022553"/>
    </source>
</evidence>
<dbReference type="GO" id="GO:0006355">
    <property type="term" value="P:regulation of DNA-templated transcription"/>
    <property type="evidence" value="ECO:0007669"/>
    <property type="project" value="InterPro"/>
</dbReference>
<evidence type="ECO:0000256" key="4">
    <source>
        <dbReference type="PROSITE-ProRule" id="PRU00169"/>
    </source>
</evidence>
<feature type="DNA-binding region" description="OmpR/PhoB-type" evidence="5">
    <location>
        <begin position="130"/>
        <end position="226"/>
    </location>
</feature>
<dbReference type="Pfam" id="PF00072">
    <property type="entry name" value="Response_reg"/>
    <property type="match status" value="1"/>
</dbReference>
<name>A0A7W5DRE1_9PORP</name>
<evidence type="ECO:0000256" key="2">
    <source>
        <dbReference type="ARBA" id="ARBA00023012"/>
    </source>
</evidence>
<organism evidence="8 9">
    <name type="scientific">Microbacter margulisiae</name>
    <dbReference type="NCBI Taxonomy" id="1350067"/>
    <lineage>
        <taxon>Bacteria</taxon>
        <taxon>Pseudomonadati</taxon>
        <taxon>Bacteroidota</taxon>
        <taxon>Bacteroidia</taxon>
        <taxon>Bacteroidales</taxon>
        <taxon>Porphyromonadaceae</taxon>
        <taxon>Microbacter</taxon>
    </lineage>
</organism>
<protein>
    <submittedName>
        <fullName evidence="8">DNA-binding response OmpR family regulator</fullName>
    </submittedName>
</protein>
<evidence type="ECO:0000256" key="3">
    <source>
        <dbReference type="ARBA" id="ARBA00023125"/>
    </source>
</evidence>
<gene>
    <name evidence="8" type="ORF">FHX64_001853</name>
</gene>
<dbReference type="GO" id="GO:0000976">
    <property type="term" value="F:transcription cis-regulatory region binding"/>
    <property type="evidence" value="ECO:0007669"/>
    <property type="project" value="TreeGrafter"/>
</dbReference>
<dbReference type="Gene3D" id="3.40.50.2300">
    <property type="match status" value="1"/>
</dbReference>
<dbReference type="InterPro" id="IPR039420">
    <property type="entry name" value="WalR-like"/>
</dbReference>
<dbReference type="CDD" id="cd00383">
    <property type="entry name" value="trans_reg_C"/>
    <property type="match status" value="1"/>
</dbReference>
<dbReference type="GO" id="GO:0000156">
    <property type="term" value="F:phosphorelay response regulator activity"/>
    <property type="evidence" value="ECO:0007669"/>
    <property type="project" value="TreeGrafter"/>
</dbReference>
<sequence>MQNTYSLLVVEDEPDLCEILQFNLENEGYHVEVAYSAEEALKKDLSGFHLFLLDIMMGQMSGLKLAQILKSKDETKDIPIIFLTARVTEQDMLRGFEAGADDYIVKPFSVKVVAARVKAVINRSVKISEDNIVTFKTLSVDLTSKKVKIDDIEIVLTKTEFELLGLFIQNPAKVFSRDVILQEVWADDVFVTDRTVDVHITRLRKKIAPYGRNIVTRSGYGYCFLE</sequence>